<name>A0A2P6VMJ9_9CHLO</name>
<feature type="transmembrane region" description="Helical" evidence="1">
    <location>
        <begin position="20"/>
        <end position="40"/>
    </location>
</feature>
<keyword evidence="1" id="KW-0472">Membrane</keyword>
<keyword evidence="3" id="KW-1185">Reference proteome</keyword>
<sequence length="262" mass="27790">MPGTKPACFDAACGRQKDALLIVSLVVPILAAAAVAAYLLRPPPQSSLDEGLLFEDQETGTLFEAPPGAAPERDRRGELAFRAVSWTPWPVEEEAEGERLRLEVGTVRQLQKRTFVFEKVLPQPSQLVVCTLERPLGIVFEEDARRKRAVVADFAPGGHAEQVTKRAALNPALAASSPLRGDVLRACTATNIVYQPAALAFGAQLPKRTIVVYGADGQTWPQVAAALRKGLVADGPVTLVLERRLQPGSSGSGVAAAARGGA</sequence>
<reference evidence="2 3" key="1">
    <citation type="journal article" date="2018" name="Plant J.">
        <title>Genome sequences of Chlorella sorokiniana UTEX 1602 and Micractinium conductrix SAG 241.80: implications to maltose excretion by a green alga.</title>
        <authorList>
            <person name="Arriola M.B."/>
            <person name="Velmurugan N."/>
            <person name="Zhang Y."/>
            <person name="Plunkett M.H."/>
            <person name="Hondzo H."/>
            <person name="Barney B.M."/>
        </authorList>
    </citation>
    <scope>NUCLEOTIDE SEQUENCE [LARGE SCALE GENOMIC DNA]</scope>
    <source>
        <strain evidence="2 3">SAG 241.80</strain>
    </source>
</reference>
<keyword evidence="1" id="KW-0812">Transmembrane</keyword>
<evidence type="ECO:0000313" key="2">
    <source>
        <dbReference type="EMBL" id="PSC75309.1"/>
    </source>
</evidence>
<dbReference type="OrthoDB" id="1912722at2759"/>
<dbReference type="EMBL" id="LHPF02000002">
    <property type="protein sequence ID" value="PSC75309.1"/>
    <property type="molecule type" value="Genomic_DNA"/>
</dbReference>
<dbReference type="AlphaFoldDB" id="A0A2P6VMJ9"/>
<evidence type="ECO:0000256" key="1">
    <source>
        <dbReference type="SAM" id="Phobius"/>
    </source>
</evidence>
<proteinExistence type="predicted"/>
<protein>
    <submittedName>
        <fullName evidence="2">Peptidase S9</fullName>
    </submittedName>
</protein>
<comment type="caution">
    <text evidence="2">The sequence shown here is derived from an EMBL/GenBank/DDBJ whole genome shotgun (WGS) entry which is preliminary data.</text>
</comment>
<accession>A0A2P6VMJ9</accession>
<evidence type="ECO:0000313" key="3">
    <source>
        <dbReference type="Proteomes" id="UP000239649"/>
    </source>
</evidence>
<organism evidence="2 3">
    <name type="scientific">Micractinium conductrix</name>
    <dbReference type="NCBI Taxonomy" id="554055"/>
    <lineage>
        <taxon>Eukaryota</taxon>
        <taxon>Viridiplantae</taxon>
        <taxon>Chlorophyta</taxon>
        <taxon>core chlorophytes</taxon>
        <taxon>Trebouxiophyceae</taxon>
        <taxon>Chlorellales</taxon>
        <taxon>Chlorellaceae</taxon>
        <taxon>Chlorella clade</taxon>
        <taxon>Micractinium</taxon>
    </lineage>
</organism>
<gene>
    <name evidence="2" type="ORF">C2E20_1476</name>
</gene>
<dbReference type="Proteomes" id="UP000239649">
    <property type="component" value="Unassembled WGS sequence"/>
</dbReference>
<keyword evidence="1" id="KW-1133">Transmembrane helix</keyword>